<dbReference type="GO" id="GO:0000976">
    <property type="term" value="F:transcription cis-regulatory region binding"/>
    <property type="evidence" value="ECO:0007669"/>
    <property type="project" value="TreeGrafter"/>
</dbReference>
<evidence type="ECO:0000313" key="7">
    <source>
        <dbReference type="EMBL" id="EJF47765.1"/>
    </source>
</evidence>
<dbReference type="PANTHER" id="PTHR30055">
    <property type="entry name" value="HTH-TYPE TRANSCRIPTIONAL REGULATOR RUTR"/>
    <property type="match status" value="1"/>
</dbReference>
<dbReference type="InterPro" id="IPR050109">
    <property type="entry name" value="HTH-type_TetR-like_transc_reg"/>
</dbReference>
<protein>
    <submittedName>
        <fullName evidence="7">Transcriptional regulator, TetR family</fullName>
    </submittedName>
</protein>
<dbReference type="SUPFAM" id="SSF46689">
    <property type="entry name" value="Homeodomain-like"/>
    <property type="match status" value="1"/>
</dbReference>
<sequence length="220" mass="23856">MNNMHSQDENPPQALLQAWGLASPPRRGPKARFELADVVSAAVELADDAGLDAVTLSELARRLGLTTTGLYRYVDSKDVLDELVVDAALGPAPHPRAGRARAGIRELSDALWSRYETHQWLAVRPVVRAPRCPNAYSWLAELVRALREAGDPRPVGTAIAIDTLVRGYAQQALASVGRDLDPVIASEIGRRHPDALVASGPRVEPKEDLDEAIDRLTAPQ</sequence>
<feature type="DNA-binding region" description="H-T-H motif" evidence="4">
    <location>
        <begin position="55"/>
        <end position="74"/>
    </location>
</feature>
<evidence type="ECO:0000256" key="1">
    <source>
        <dbReference type="ARBA" id="ARBA00023015"/>
    </source>
</evidence>
<dbReference type="PANTHER" id="PTHR30055:SF151">
    <property type="entry name" value="TRANSCRIPTIONAL REGULATORY PROTEIN"/>
    <property type="match status" value="1"/>
</dbReference>
<feature type="region of interest" description="Disordered" evidence="5">
    <location>
        <begin position="195"/>
        <end position="220"/>
    </location>
</feature>
<accession>J1HP25</accession>
<proteinExistence type="predicted"/>
<feature type="domain" description="HTH tetR-type" evidence="6">
    <location>
        <begin position="32"/>
        <end position="92"/>
    </location>
</feature>
<name>J1HP25_9ACTO</name>
<evidence type="ECO:0000256" key="5">
    <source>
        <dbReference type="SAM" id="MobiDB-lite"/>
    </source>
</evidence>
<dbReference type="PATRIC" id="fig|1125718.3.peg.36"/>
<dbReference type="Gene3D" id="1.10.357.10">
    <property type="entry name" value="Tetracycline Repressor, domain 2"/>
    <property type="match status" value="1"/>
</dbReference>
<evidence type="ECO:0000256" key="2">
    <source>
        <dbReference type="ARBA" id="ARBA00023125"/>
    </source>
</evidence>
<dbReference type="InterPro" id="IPR036271">
    <property type="entry name" value="Tet_transcr_reg_TetR-rel_C_sf"/>
</dbReference>
<dbReference type="SUPFAM" id="SSF48498">
    <property type="entry name" value="Tetracyclin repressor-like, C-terminal domain"/>
    <property type="match status" value="1"/>
</dbReference>
<gene>
    <name evidence="7" type="ORF">HMPREF1318_1160</name>
</gene>
<keyword evidence="3" id="KW-0804">Transcription</keyword>
<keyword evidence="2 4" id="KW-0238">DNA-binding</keyword>
<keyword evidence="8" id="KW-1185">Reference proteome</keyword>
<reference evidence="7 8" key="1">
    <citation type="submission" date="2012-05" db="EMBL/GenBank/DDBJ databases">
        <authorList>
            <person name="Harkins D.M."/>
            <person name="Madupu R."/>
            <person name="Durkin A.S."/>
            <person name="Torralba M."/>
            <person name="Methe B."/>
            <person name="Sutton G.G."/>
            <person name="Nelson K.E."/>
        </authorList>
    </citation>
    <scope>NUCLEOTIDE SEQUENCE [LARGE SCALE GENOMIC DNA]</scope>
    <source>
        <strain evidence="7 8">F0489</strain>
    </source>
</reference>
<evidence type="ECO:0000313" key="8">
    <source>
        <dbReference type="Proteomes" id="UP000002941"/>
    </source>
</evidence>
<dbReference type="PROSITE" id="PS50977">
    <property type="entry name" value="HTH_TETR_2"/>
    <property type="match status" value="1"/>
</dbReference>
<comment type="caution">
    <text evidence="7">The sequence shown here is derived from an EMBL/GenBank/DDBJ whole genome shotgun (WGS) entry which is preliminary data.</text>
</comment>
<evidence type="ECO:0000256" key="4">
    <source>
        <dbReference type="PROSITE-ProRule" id="PRU00335"/>
    </source>
</evidence>
<keyword evidence="1" id="KW-0805">Transcription regulation</keyword>
<dbReference type="InterPro" id="IPR001647">
    <property type="entry name" value="HTH_TetR"/>
</dbReference>
<organism evidence="7 8">
    <name type="scientific">Actinomyces massiliensis F0489</name>
    <dbReference type="NCBI Taxonomy" id="1125718"/>
    <lineage>
        <taxon>Bacteria</taxon>
        <taxon>Bacillati</taxon>
        <taxon>Actinomycetota</taxon>
        <taxon>Actinomycetes</taxon>
        <taxon>Actinomycetales</taxon>
        <taxon>Actinomycetaceae</taxon>
        <taxon>Actinomyces</taxon>
    </lineage>
</organism>
<dbReference type="InterPro" id="IPR009057">
    <property type="entry name" value="Homeodomain-like_sf"/>
</dbReference>
<dbReference type="Proteomes" id="UP000002941">
    <property type="component" value="Unassembled WGS sequence"/>
</dbReference>
<dbReference type="EMBL" id="AKFT01000002">
    <property type="protein sequence ID" value="EJF47765.1"/>
    <property type="molecule type" value="Genomic_DNA"/>
</dbReference>
<dbReference type="Pfam" id="PF00440">
    <property type="entry name" value="TetR_N"/>
    <property type="match status" value="1"/>
</dbReference>
<dbReference type="AlphaFoldDB" id="J1HP25"/>
<evidence type="ECO:0000259" key="6">
    <source>
        <dbReference type="PROSITE" id="PS50977"/>
    </source>
</evidence>
<dbReference type="PROSITE" id="PS01081">
    <property type="entry name" value="HTH_TETR_1"/>
    <property type="match status" value="1"/>
</dbReference>
<dbReference type="eggNOG" id="COG1309">
    <property type="taxonomic scope" value="Bacteria"/>
</dbReference>
<evidence type="ECO:0000256" key="3">
    <source>
        <dbReference type="ARBA" id="ARBA00023163"/>
    </source>
</evidence>
<dbReference type="GO" id="GO:0003700">
    <property type="term" value="F:DNA-binding transcription factor activity"/>
    <property type="evidence" value="ECO:0007669"/>
    <property type="project" value="TreeGrafter"/>
</dbReference>
<dbReference type="InterPro" id="IPR023772">
    <property type="entry name" value="DNA-bd_HTH_TetR-type_CS"/>
</dbReference>